<protein>
    <submittedName>
        <fullName evidence="1">Uncharacterized protein</fullName>
    </submittedName>
</protein>
<dbReference type="AlphaFoldDB" id="A0ABD2ZBZ7"/>
<keyword evidence="2" id="KW-1185">Reference proteome</keyword>
<reference evidence="1 2" key="1">
    <citation type="submission" date="2024-11" db="EMBL/GenBank/DDBJ databases">
        <title>A near-complete genome assembly of Cinchona calisaya.</title>
        <authorList>
            <person name="Lian D.C."/>
            <person name="Zhao X.W."/>
            <person name="Wei L."/>
        </authorList>
    </citation>
    <scope>NUCLEOTIDE SEQUENCE [LARGE SCALE GENOMIC DNA]</scope>
    <source>
        <tissue evidence="1">Nenye</tissue>
    </source>
</reference>
<evidence type="ECO:0000313" key="2">
    <source>
        <dbReference type="Proteomes" id="UP001630127"/>
    </source>
</evidence>
<proteinExistence type="predicted"/>
<organism evidence="1 2">
    <name type="scientific">Cinchona calisaya</name>
    <dbReference type="NCBI Taxonomy" id="153742"/>
    <lineage>
        <taxon>Eukaryota</taxon>
        <taxon>Viridiplantae</taxon>
        <taxon>Streptophyta</taxon>
        <taxon>Embryophyta</taxon>
        <taxon>Tracheophyta</taxon>
        <taxon>Spermatophyta</taxon>
        <taxon>Magnoliopsida</taxon>
        <taxon>eudicotyledons</taxon>
        <taxon>Gunneridae</taxon>
        <taxon>Pentapetalae</taxon>
        <taxon>asterids</taxon>
        <taxon>lamiids</taxon>
        <taxon>Gentianales</taxon>
        <taxon>Rubiaceae</taxon>
        <taxon>Cinchonoideae</taxon>
        <taxon>Cinchoneae</taxon>
        <taxon>Cinchona</taxon>
    </lineage>
</organism>
<dbReference type="PANTHER" id="PTHR47481:SF9">
    <property type="entry name" value="RETROTRANSPOSON GAG DOMAIN-CONTAINING PROTEIN"/>
    <property type="match status" value="1"/>
</dbReference>
<dbReference type="Proteomes" id="UP001630127">
    <property type="component" value="Unassembled WGS sequence"/>
</dbReference>
<accession>A0ABD2ZBZ7</accession>
<evidence type="ECO:0000313" key="1">
    <source>
        <dbReference type="EMBL" id="KAL3517004.1"/>
    </source>
</evidence>
<dbReference type="EMBL" id="JBJUIK010000010">
    <property type="protein sequence ID" value="KAL3517004.1"/>
    <property type="molecule type" value="Genomic_DNA"/>
</dbReference>
<gene>
    <name evidence="1" type="ORF">ACH5RR_023906</name>
</gene>
<sequence length="245" mass="26793">MAIIRRNGVQLVLGFGLAERGVDGHGIGEGKENEERLVITDELAIVDAPISDDDIVLYTLNGLGSEYHEFAASICAQDASLSFEELHDKLVGYEVFQKREESATETMIASLNSTHHESEYCAVATTASELVWAHSLLSKIGISFSSPPMLSCDNIGASYLSVHPVLHSRMKHVSIDVHFVHGLGAKGHLTVSHVCTKNQLSDVLTKLLSKSRFQLLHTKIRVLNRDSMLQGCIGPDTFGQGKRKL</sequence>
<name>A0ABD2ZBZ7_9GENT</name>
<comment type="caution">
    <text evidence="1">The sequence shown here is derived from an EMBL/GenBank/DDBJ whole genome shotgun (WGS) entry which is preliminary data.</text>
</comment>
<dbReference type="CDD" id="cd09272">
    <property type="entry name" value="RNase_HI_RT_Ty1"/>
    <property type="match status" value="1"/>
</dbReference>
<dbReference type="PANTHER" id="PTHR47481">
    <property type="match status" value="1"/>
</dbReference>